<proteinExistence type="predicted"/>
<dbReference type="Pfam" id="PF13489">
    <property type="entry name" value="Methyltransf_23"/>
    <property type="match status" value="1"/>
</dbReference>
<evidence type="ECO:0008006" key="3">
    <source>
        <dbReference type="Google" id="ProtNLM"/>
    </source>
</evidence>
<dbReference type="SUPFAM" id="SSF53335">
    <property type="entry name" value="S-adenosyl-L-methionine-dependent methyltransferases"/>
    <property type="match status" value="1"/>
</dbReference>
<gene>
    <name evidence="1" type="ORF">DRJ00_06385</name>
</gene>
<dbReference type="Gene3D" id="3.40.50.150">
    <property type="entry name" value="Vaccinia Virus protein VP39"/>
    <property type="match status" value="1"/>
</dbReference>
<accession>A0A497E2S7</accession>
<sequence length="95" mass="11073">MAKSKGLEVYNLSIEEFLSKYPQYSSTFNIVTLLHVLEHIPNPVEFLSLVKNLLTNTGMIVIQVPNDFNELQLAAQKQLNKKPWWNSYSRPYQLF</sequence>
<dbReference type="Proteomes" id="UP000279422">
    <property type="component" value="Unassembled WGS sequence"/>
</dbReference>
<comment type="caution">
    <text evidence="1">The sequence shown here is derived from an EMBL/GenBank/DDBJ whole genome shotgun (WGS) entry which is preliminary data.</text>
</comment>
<evidence type="ECO:0000313" key="2">
    <source>
        <dbReference type="Proteomes" id="UP000279422"/>
    </source>
</evidence>
<organism evidence="1 2">
    <name type="scientific">Aerophobetes bacterium</name>
    <dbReference type="NCBI Taxonomy" id="2030807"/>
    <lineage>
        <taxon>Bacteria</taxon>
        <taxon>Candidatus Aerophobota</taxon>
    </lineage>
</organism>
<name>A0A497E2S7_UNCAE</name>
<reference evidence="1 2" key="1">
    <citation type="submission" date="2018-06" db="EMBL/GenBank/DDBJ databases">
        <title>Extensive metabolic versatility and redundancy in microbially diverse, dynamic hydrothermal sediments.</title>
        <authorList>
            <person name="Dombrowski N."/>
            <person name="Teske A."/>
            <person name="Baker B.J."/>
        </authorList>
    </citation>
    <scope>NUCLEOTIDE SEQUENCE [LARGE SCALE GENOMIC DNA]</scope>
    <source>
        <strain evidence="1">B47_G16</strain>
    </source>
</reference>
<dbReference type="InterPro" id="IPR029063">
    <property type="entry name" value="SAM-dependent_MTases_sf"/>
</dbReference>
<evidence type="ECO:0000313" key="1">
    <source>
        <dbReference type="EMBL" id="RLE08388.1"/>
    </source>
</evidence>
<protein>
    <recommendedName>
        <fullName evidence="3">Methyltransferase type 11 domain-containing protein</fullName>
    </recommendedName>
</protein>
<dbReference type="EMBL" id="QMPZ01000100">
    <property type="protein sequence ID" value="RLE08388.1"/>
    <property type="molecule type" value="Genomic_DNA"/>
</dbReference>
<dbReference type="AlphaFoldDB" id="A0A497E2S7"/>